<name>A0AAV8VGS2_9CUCU</name>
<dbReference type="AlphaFoldDB" id="A0AAV8VGS2"/>
<keyword evidence="2" id="KW-0963">Cytoplasm</keyword>
<evidence type="ECO:0000256" key="10">
    <source>
        <dbReference type="ARBA" id="ARBA00041080"/>
    </source>
</evidence>
<dbReference type="GO" id="GO:0035082">
    <property type="term" value="P:axoneme assembly"/>
    <property type="evidence" value="ECO:0007669"/>
    <property type="project" value="InterPro"/>
</dbReference>
<proteinExistence type="inferred from homology"/>
<evidence type="ECO:0000313" key="12">
    <source>
        <dbReference type="Proteomes" id="UP001159042"/>
    </source>
</evidence>
<dbReference type="EMBL" id="JANEYG010000094">
    <property type="protein sequence ID" value="KAJ8913424.1"/>
    <property type="molecule type" value="Genomic_DNA"/>
</dbReference>
<gene>
    <name evidence="11" type="ORF">NQ315_017168</name>
</gene>
<accession>A0AAV8VGS2</accession>
<keyword evidence="7" id="KW-0966">Cell projection</keyword>
<dbReference type="PANTHER" id="PTHR22069">
    <property type="entry name" value="MITOCHONDRIAL RIBOSOMAL PROTEIN S18"/>
    <property type="match status" value="1"/>
</dbReference>
<keyword evidence="12" id="KW-1185">Reference proteome</keyword>
<dbReference type="InterPro" id="IPR006802">
    <property type="entry name" value="Radial_spoke"/>
</dbReference>
<keyword evidence="4" id="KW-0282">Flagellum</keyword>
<evidence type="ECO:0000256" key="7">
    <source>
        <dbReference type="ARBA" id="ARBA00023273"/>
    </source>
</evidence>
<dbReference type="InterPro" id="IPR055316">
    <property type="entry name" value="RSP9"/>
</dbReference>
<dbReference type="GO" id="GO:0044458">
    <property type="term" value="P:motile cilium assembly"/>
    <property type="evidence" value="ECO:0007669"/>
    <property type="project" value="TreeGrafter"/>
</dbReference>
<evidence type="ECO:0000256" key="5">
    <source>
        <dbReference type="ARBA" id="ARBA00023069"/>
    </source>
</evidence>
<dbReference type="GO" id="GO:0060294">
    <property type="term" value="P:cilium movement involved in cell motility"/>
    <property type="evidence" value="ECO:0007669"/>
    <property type="project" value="InterPro"/>
</dbReference>
<evidence type="ECO:0000256" key="8">
    <source>
        <dbReference type="ARBA" id="ARBA00037822"/>
    </source>
</evidence>
<reference evidence="11 12" key="1">
    <citation type="journal article" date="2023" name="Insect Mol. Biol.">
        <title>Genome sequencing provides insights into the evolution of gene families encoding plant cell wall-degrading enzymes in longhorned beetles.</title>
        <authorList>
            <person name="Shin N.R."/>
            <person name="Okamura Y."/>
            <person name="Kirsch R."/>
            <person name="Pauchet Y."/>
        </authorList>
    </citation>
    <scope>NUCLEOTIDE SEQUENCE [LARGE SCALE GENOMIC DNA]</scope>
    <source>
        <strain evidence="11">EAD_L_NR</strain>
    </source>
</reference>
<organism evidence="11 12">
    <name type="scientific">Exocentrus adspersus</name>
    <dbReference type="NCBI Taxonomy" id="1586481"/>
    <lineage>
        <taxon>Eukaryota</taxon>
        <taxon>Metazoa</taxon>
        <taxon>Ecdysozoa</taxon>
        <taxon>Arthropoda</taxon>
        <taxon>Hexapoda</taxon>
        <taxon>Insecta</taxon>
        <taxon>Pterygota</taxon>
        <taxon>Neoptera</taxon>
        <taxon>Endopterygota</taxon>
        <taxon>Coleoptera</taxon>
        <taxon>Polyphaga</taxon>
        <taxon>Cucujiformia</taxon>
        <taxon>Chrysomeloidea</taxon>
        <taxon>Cerambycidae</taxon>
        <taxon>Lamiinae</taxon>
        <taxon>Acanthocinini</taxon>
        <taxon>Exocentrus</taxon>
    </lineage>
</organism>
<dbReference type="Pfam" id="PF04712">
    <property type="entry name" value="Radial_spoke"/>
    <property type="match status" value="1"/>
</dbReference>
<evidence type="ECO:0000256" key="1">
    <source>
        <dbReference type="ARBA" id="ARBA00004611"/>
    </source>
</evidence>
<evidence type="ECO:0000313" key="11">
    <source>
        <dbReference type="EMBL" id="KAJ8913424.1"/>
    </source>
</evidence>
<evidence type="ECO:0000256" key="2">
    <source>
        <dbReference type="ARBA" id="ARBA00022490"/>
    </source>
</evidence>
<comment type="subcellular location">
    <subcellularLocation>
        <location evidence="8">Cell projection</location>
        <location evidence="8">Kinocilium</location>
    </subcellularLocation>
    <subcellularLocation>
        <location evidence="1">Cytoplasm</location>
        <location evidence="1">Cytoskeleton</location>
        <location evidence="1">Flagellum axoneme</location>
    </subcellularLocation>
</comment>
<keyword evidence="6" id="KW-0206">Cytoskeleton</keyword>
<protein>
    <recommendedName>
        <fullName evidence="10">Radial spoke head protein 9 homolog</fullName>
    </recommendedName>
</protein>
<keyword evidence="5" id="KW-0969">Cilium</keyword>
<sequence length="284" mass="32747">MEIESLLNSLDTSGHYGHVLSVEESQVLYNSLLILQNENHFRKIFFWGKIFGCDKDYYIAYGYKQDALHGRIYYYGMDCNTWGLLPRPTPNGIQLTPLASTKFIGDPSLVIDILIEKDETSIPGKRKQPQVKQLKEEDRLSSTVHLIMNQVSLVPRGAWFKRPDGVIIDNISFEGLSTLDAREIKSFLHARIPTQKINTNLLTRDDYNYATDFLDPLDFDIPEGCWVIQITPAEDMVILKSLYWPGFIFYHYLRTPKHGFIYLGHGKKSMDLTFMLCPFFTSNT</sequence>
<evidence type="ECO:0000256" key="4">
    <source>
        <dbReference type="ARBA" id="ARBA00022846"/>
    </source>
</evidence>
<comment type="caution">
    <text evidence="11">The sequence shown here is derived from an EMBL/GenBank/DDBJ whole genome shotgun (WGS) entry which is preliminary data.</text>
</comment>
<evidence type="ECO:0000256" key="9">
    <source>
        <dbReference type="ARBA" id="ARBA00038319"/>
    </source>
</evidence>
<dbReference type="GO" id="GO:0001534">
    <property type="term" value="C:radial spoke"/>
    <property type="evidence" value="ECO:0007669"/>
    <property type="project" value="InterPro"/>
</dbReference>
<dbReference type="Proteomes" id="UP001159042">
    <property type="component" value="Unassembled WGS sequence"/>
</dbReference>
<evidence type="ECO:0000256" key="6">
    <source>
        <dbReference type="ARBA" id="ARBA00023212"/>
    </source>
</evidence>
<dbReference type="PANTHER" id="PTHR22069:SF0">
    <property type="entry name" value="RADIAL SPOKE HEAD PROTEIN 9 HOMOLOG"/>
    <property type="match status" value="1"/>
</dbReference>
<comment type="similarity">
    <text evidence="9">Belongs to the flagellar radial spoke RSP9 family.</text>
</comment>
<evidence type="ECO:0000256" key="3">
    <source>
        <dbReference type="ARBA" id="ARBA00022794"/>
    </source>
</evidence>
<keyword evidence="3" id="KW-0970">Cilium biogenesis/degradation</keyword>
<dbReference type="GO" id="GO:0060091">
    <property type="term" value="C:kinocilium"/>
    <property type="evidence" value="ECO:0007669"/>
    <property type="project" value="UniProtKB-SubCell"/>
</dbReference>